<dbReference type="EC" id="2.7.1.40" evidence="4"/>
<keyword evidence="16" id="KW-1185">Reference proteome</keyword>
<keyword evidence="9 15" id="KW-0418">Kinase</keyword>
<dbReference type="PROSITE" id="PS00110">
    <property type="entry name" value="PYRUVATE_KINASE"/>
    <property type="match status" value="1"/>
</dbReference>
<evidence type="ECO:0000256" key="13">
    <source>
        <dbReference type="ARBA" id="ARBA00023317"/>
    </source>
</evidence>
<gene>
    <name evidence="15" type="ORF">SD77_0881</name>
</gene>
<evidence type="ECO:0000256" key="6">
    <source>
        <dbReference type="ARBA" id="ARBA00022679"/>
    </source>
</evidence>
<proteinExistence type="inferred from homology"/>
<keyword evidence="7" id="KW-0479">Metal-binding</keyword>
<dbReference type="RefSeq" id="WP_052475133.1">
    <property type="nucleotide sequence ID" value="NZ_JARTHD010000017.1"/>
</dbReference>
<sequence length="603" mass="67514">MHHFSHTELANTAWSLYQKALNEAAAVSASYPRVCHTFSAQNLKAYLAYKNNVHAEFTAALRHKGLCISSNQHMVQSLHTLCSNLGILLPRYPDYREAPLQLAKKRKEIVLGKKHRTESPHIMVTLDTQMTVSVIERFLLNGMSIARINCAYGEAAAWEKLTRAIRGAEDRLRRKGLYEGERCQIYMDLAGPKIRIGPLKKVAYPLKIGIKKNQYGQPLRAKKGFISWNPTAGSHLMNEEHDFIIYASSHQECHSFQQGEPLYFIDSRHKKRQFLITDVSSAGLAVTLEETAYINEQTTFKSADGQVELLVRHLETSPVQIEVKKGDFVRLYLRDDIEGHPATESTTAGIPVTLPEAFATIQQGDRVLIDDGKIQAAVRKRNNEFIDIEILFPDTQASLKENKGINLPDCQVNENVAALTQKDKQDLAFICEHADMVGISFVHSPGDLRQLQQLMHSLSEKDLAVIAKIETREAVRNFSNILLEGLTFSKFGVMVARGDLAIEIGFEQLPVVQKEILTLCRAAHVPVILATQVLESLAKKGTPSRSELADLSFGSEFDGIMLNKGPFMEETIEFLTDSLSLLSQVKDGKQMITRSSPFKMPTD</sequence>
<dbReference type="InterPro" id="IPR011037">
    <property type="entry name" value="Pyrv_Knase-like_insert_dom_sf"/>
</dbReference>
<comment type="pathway">
    <text evidence="2">Carbohydrate degradation; glycolysis; pyruvate from D-glyceraldehyde 3-phosphate: step 5/5.</text>
</comment>
<comment type="similarity">
    <text evidence="3">Belongs to the pyruvate kinase family.</text>
</comment>
<feature type="domain" description="Pyruvate kinase barrel" evidence="14">
    <location>
        <begin position="311"/>
        <end position="552"/>
    </location>
</feature>
<comment type="cofactor">
    <cofactor evidence="1">
        <name>K(+)</name>
        <dbReference type="ChEBI" id="CHEBI:29103"/>
    </cofactor>
</comment>
<dbReference type="EMBL" id="JXLP01000011">
    <property type="protein sequence ID" value="KIL77902.1"/>
    <property type="molecule type" value="Genomic_DNA"/>
</dbReference>
<evidence type="ECO:0000256" key="10">
    <source>
        <dbReference type="ARBA" id="ARBA00022840"/>
    </source>
</evidence>
<comment type="caution">
    <text evidence="15">The sequence shown here is derived from an EMBL/GenBank/DDBJ whole genome shotgun (WGS) entry which is preliminary data.</text>
</comment>
<accession>A0ABR5AT23</accession>
<dbReference type="InterPro" id="IPR001697">
    <property type="entry name" value="Pyr_Knase"/>
</dbReference>
<dbReference type="InterPro" id="IPR015813">
    <property type="entry name" value="Pyrv/PenolPyrv_kinase-like_dom"/>
</dbReference>
<reference evidence="15 16" key="1">
    <citation type="submission" date="2015-01" db="EMBL/GenBank/DDBJ databases">
        <title>Genome Assembly of Bacillus badius MTCC 1458.</title>
        <authorList>
            <person name="Verma A."/>
            <person name="Khatri I."/>
            <person name="Mual P."/>
            <person name="Subramanian S."/>
            <person name="Krishnamurthi S."/>
        </authorList>
    </citation>
    <scope>NUCLEOTIDE SEQUENCE [LARGE SCALE GENOMIC DNA]</scope>
    <source>
        <strain evidence="15 16">MTCC 1458</strain>
    </source>
</reference>
<evidence type="ECO:0000256" key="3">
    <source>
        <dbReference type="ARBA" id="ARBA00008663"/>
    </source>
</evidence>
<evidence type="ECO:0000259" key="14">
    <source>
        <dbReference type="Pfam" id="PF00224"/>
    </source>
</evidence>
<evidence type="ECO:0000256" key="1">
    <source>
        <dbReference type="ARBA" id="ARBA00001958"/>
    </source>
</evidence>
<keyword evidence="11" id="KW-0460">Magnesium</keyword>
<evidence type="ECO:0000256" key="12">
    <source>
        <dbReference type="ARBA" id="ARBA00023152"/>
    </source>
</evidence>
<keyword evidence="8" id="KW-0547">Nucleotide-binding</keyword>
<dbReference type="GO" id="GO:0016301">
    <property type="term" value="F:kinase activity"/>
    <property type="evidence" value="ECO:0007669"/>
    <property type="project" value="UniProtKB-KW"/>
</dbReference>
<evidence type="ECO:0000256" key="7">
    <source>
        <dbReference type="ARBA" id="ARBA00022723"/>
    </source>
</evidence>
<protein>
    <recommendedName>
        <fullName evidence="5">Pyruvate kinase</fullName>
        <ecNumber evidence="4">2.7.1.40</ecNumber>
    </recommendedName>
</protein>
<evidence type="ECO:0000256" key="11">
    <source>
        <dbReference type="ARBA" id="ARBA00022842"/>
    </source>
</evidence>
<dbReference type="Pfam" id="PF00224">
    <property type="entry name" value="PK"/>
    <property type="match status" value="1"/>
</dbReference>
<dbReference type="Gene3D" id="3.20.20.60">
    <property type="entry name" value="Phosphoenolpyruvate-binding domains"/>
    <property type="match status" value="2"/>
</dbReference>
<evidence type="ECO:0000256" key="2">
    <source>
        <dbReference type="ARBA" id="ARBA00004997"/>
    </source>
</evidence>
<evidence type="ECO:0000256" key="8">
    <source>
        <dbReference type="ARBA" id="ARBA00022741"/>
    </source>
</evidence>
<dbReference type="SUPFAM" id="SSF51621">
    <property type="entry name" value="Phosphoenolpyruvate/pyruvate domain"/>
    <property type="match status" value="1"/>
</dbReference>
<evidence type="ECO:0000256" key="9">
    <source>
        <dbReference type="ARBA" id="ARBA00022777"/>
    </source>
</evidence>
<keyword evidence="13 15" id="KW-0670">Pyruvate</keyword>
<keyword evidence="10" id="KW-0067">ATP-binding</keyword>
<evidence type="ECO:0000313" key="16">
    <source>
        <dbReference type="Proteomes" id="UP000031982"/>
    </source>
</evidence>
<evidence type="ECO:0000256" key="5">
    <source>
        <dbReference type="ARBA" id="ARBA00018587"/>
    </source>
</evidence>
<dbReference type="InterPro" id="IPR015793">
    <property type="entry name" value="Pyrv_Knase_brl"/>
</dbReference>
<dbReference type="Proteomes" id="UP000031982">
    <property type="component" value="Unassembled WGS sequence"/>
</dbReference>
<dbReference type="PANTHER" id="PTHR11817">
    <property type="entry name" value="PYRUVATE KINASE"/>
    <property type="match status" value="1"/>
</dbReference>
<organism evidence="15 16">
    <name type="scientific">Bacillus badius</name>
    <dbReference type="NCBI Taxonomy" id="1455"/>
    <lineage>
        <taxon>Bacteria</taxon>
        <taxon>Bacillati</taxon>
        <taxon>Bacillota</taxon>
        <taxon>Bacilli</taxon>
        <taxon>Bacillales</taxon>
        <taxon>Bacillaceae</taxon>
        <taxon>Pseudobacillus</taxon>
    </lineage>
</organism>
<name>A0ABR5AT23_BACBA</name>
<dbReference type="InterPro" id="IPR018209">
    <property type="entry name" value="Pyrv_Knase_AS"/>
</dbReference>
<keyword evidence="6" id="KW-0808">Transferase</keyword>
<evidence type="ECO:0000313" key="15">
    <source>
        <dbReference type="EMBL" id="KIL77902.1"/>
    </source>
</evidence>
<evidence type="ECO:0000256" key="4">
    <source>
        <dbReference type="ARBA" id="ARBA00012142"/>
    </source>
</evidence>
<keyword evidence="12" id="KW-0324">Glycolysis</keyword>
<dbReference type="SUPFAM" id="SSF50800">
    <property type="entry name" value="PK beta-barrel domain-like"/>
    <property type="match status" value="1"/>
</dbReference>
<dbReference type="InterPro" id="IPR040442">
    <property type="entry name" value="Pyrv_kinase-like_dom_sf"/>
</dbReference>